<proteinExistence type="predicted"/>
<dbReference type="Proteomes" id="UP000602284">
    <property type="component" value="Unassembled WGS sequence"/>
</dbReference>
<evidence type="ECO:0000256" key="1">
    <source>
        <dbReference type="SAM" id="MobiDB-lite"/>
    </source>
</evidence>
<dbReference type="EMBL" id="JAEQNB010000005">
    <property type="protein sequence ID" value="MBL0388433.1"/>
    <property type="molecule type" value="Genomic_DNA"/>
</dbReference>
<sequence>MKKQVKLWAAAAVIAVAGGSASVAMASTKYMTAVTPDNTQVHTQTDKSGHVGKERFQFAIKGGPESWKSNTELLTLLHLTSDELAQQLKDGKTLADITTGQGVDKQQVIDLLVKQQTAQIDAEISAGKLPTEKATALKKGVTEMVTASVEGKKGAMAFGEHGGPHKFMFGGKDLADFLNITQDELKTELQSGKKLLDVAAAHNVTKEQLTTFFTDQQTKQLDEQLKAGHITQDQYNEMKSHVADRVTNLIEGKGPAVIKKDFKQGQDFKGKNQKQTKAQWQQSKQSQKNQSQNQSQTQPQA</sequence>
<comment type="caution">
    <text evidence="3">The sequence shown here is derived from an EMBL/GenBank/DDBJ whole genome shotgun (WGS) entry which is preliminary data.</text>
</comment>
<evidence type="ECO:0008006" key="5">
    <source>
        <dbReference type="Google" id="ProtNLM"/>
    </source>
</evidence>
<name>A0ABS1JDR3_9BACL</name>
<keyword evidence="2" id="KW-0732">Signal</keyword>
<feature type="region of interest" description="Disordered" evidence="1">
    <location>
        <begin position="262"/>
        <end position="301"/>
    </location>
</feature>
<evidence type="ECO:0000313" key="4">
    <source>
        <dbReference type="Proteomes" id="UP000602284"/>
    </source>
</evidence>
<dbReference type="RefSeq" id="WP_201637306.1">
    <property type="nucleotide sequence ID" value="NZ_JAEQNB010000005.1"/>
</dbReference>
<evidence type="ECO:0000256" key="2">
    <source>
        <dbReference type="SAM" id="SignalP"/>
    </source>
</evidence>
<reference evidence="3 4" key="1">
    <citation type="submission" date="2021-01" db="EMBL/GenBank/DDBJ databases">
        <title>Tumebacillus sp. strain ITR2 16S ribosomal RNA gene Genome sequencing and assembly.</title>
        <authorList>
            <person name="Kang M."/>
        </authorList>
    </citation>
    <scope>NUCLEOTIDE SEQUENCE [LARGE SCALE GENOMIC DNA]</scope>
    <source>
        <strain evidence="3 4">ITR2</strain>
    </source>
</reference>
<feature type="compositionally biased region" description="Low complexity" evidence="1">
    <location>
        <begin position="273"/>
        <end position="301"/>
    </location>
</feature>
<organism evidence="3 4">
    <name type="scientific">Tumebacillus amylolyticus</name>
    <dbReference type="NCBI Taxonomy" id="2801339"/>
    <lineage>
        <taxon>Bacteria</taxon>
        <taxon>Bacillati</taxon>
        <taxon>Bacillota</taxon>
        <taxon>Bacilli</taxon>
        <taxon>Bacillales</taxon>
        <taxon>Alicyclobacillaceae</taxon>
        <taxon>Tumebacillus</taxon>
    </lineage>
</organism>
<keyword evidence="4" id="KW-1185">Reference proteome</keyword>
<gene>
    <name evidence="3" type="ORF">JJB07_17645</name>
</gene>
<protein>
    <recommendedName>
        <fullName evidence="5">LysM domain-containing protein</fullName>
    </recommendedName>
</protein>
<accession>A0ABS1JDR3</accession>
<feature type="signal peptide" evidence="2">
    <location>
        <begin position="1"/>
        <end position="26"/>
    </location>
</feature>
<evidence type="ECO:0000313" key="3">
    <source>
        <dbReference type="EMBL" id="MBL0388433.1"/>
    </source>
</evidence>
<feature type="chain" id="PRO_5046737665" description="LysM domain-containing protein" evidence="2">
    <location>
        <begin position="27"/>
        <end position="301"/>
    </location>
</feature>